<evidence type="ECO:0000259" key="11">
    <source>
        <dbReference type="PROSITE" id="PS51194"/>
    </source>
</evidence>
<accession>A0A810Q126</accession>
<dbReference type="SMART" id="SM00490">
    <property type="entry name" value="HELICc"/>
    <property type="match status" value="1"/>
</dbReference>
<evidence type="ECO:0000313" key="13">
    <source>
        <dbReference type="Proteomes" id="UP000681343"/>
    </source>
</evidence>
<dbReference type="GO" id="GO:0000716">
    <property type="term" value="P:transcription-coupled nucleotide-excision repair, DNA damage recognition"/>
    <property type="evidence" value="ECO:0007669"/>
    <property type="project" value="UniProtKB-UniRule"/>
</dbReference>
<proteinExistence type="inferred from homology"/>
<evidence type="ECO:0000313" key="12">
    <source>
        <dbReference type="EMBL" id="BCK79171.1"/>
    </source>
</evidence>
<dbReference type="SUPFAM" id="SSF52540">
    <property type="entry name" value="P-loop containing nucleoside triphosphate hydrolases"/>
    <property type="match status" value="4"/>
</dbReference>
<dbReference type="GO" id="GO:0003678">
    <property type="term" value="F:DNA helicase activity"/>
    <property type="evidence" value="ECO:0007669"/>
    <property type="project" value="TreeGrafter"/>
</dbReference>
<keyword evidence="7 9" id="KW-0238">DNA-binding</keyword>
<dbReference type="Gene3D" id="2.40.10.170">
    <property type="match status" value="1"/>
</dbReference>
<evidence type="ECO:0000256" key="4">
    <source>
        <dbReference type="ARBA" id="ARBA00022801"/>
    </source>
</evidence>
<keyword evidence="3 9" id="KW-0227">DNA damage</keyword>
<evidence type="ECO:0000256" key="7">
    <source>
        <dbReference type="ARBA" id="ARBA00023125"/>
    </source>
</evidence>
<feature type="domain" description="Helicase ATP-binding" evidence="10">
    <location>
        <begin position="640"/>
        <end position="801"/>
    </location>
</feature>
<dbReference type="SUPFAM" id="SSF141259">
    <property type="entry name" value="CarD-like"/>
    <property type="match status" value="1"/>
</dbReference>
<dbReference type="Gene3D" id="3.40.50.300">
    <property type="entry name" value="P-loop containing nucleotide triphosphate hydrolases"/>
    <property type="match status" value="2"/>
</dbReference>
<gene>
    <name evidence="9 12" type="primary">mfd</name>
    <name evidence="12" type="ORF">MM35RIKEN_13630</name>
</gene>
<keyword evidence="13" id="KW-1185">Reference proteome</keyword>
<dbReference type="PROSITE" id="PS51192">
    <property type="entry name" value="HELICASE_ATP_BIND_1"/>
    <property type="match status" value="1"/>
</dbReference>
<dbReference type="InterPro" id="IPR027417">
    <property type="entry name" value="P-loop_NTPase"/>
</dbReference>
<evidence type="ECO:0000256" key="1">
    <source>
        <dbReference type="ARBA" id="ARBA00022490"/>
    </source>
</evidence>
<dbReference type="PANTHER" id="PTHR47964:SF1">
    <property type="entry name" value="ATP-DEPENDENT DNA HELICASE HOMOLOG RECG, CHLOROPLASTIC"/>
    <property type="match status" value="1"/>
</dbReference>
<name>A0A810Q126_9FIRM</name>
<dbReference type="InterPro" id="IPR014001">
    <property type="entry name" value="Helicase_ATP-bd"/>
</dbReference>
<evidence type="ECO:0000256" key="8">
    <source>
        <dbReference type="ARBA" id="ARBA00023204"/>
    </source>
</evidence>
<evidence type="ECO:0000256" key="9">
    <source>
        <dbReference type="HAMAP-Rule" id="MF_00969"/>
    </source>
</evidence>
<dbReference type="InterPro" id="IPR011545">
    <property type="entry name" value="DEAD/DEAH_box_helicase_dom"/>
</dbReference>
<dbReference type="AlphaFoldDB" id="A0A810Q126"/>
<keyword evidence="1 9" id="KW-0963">Cytoplasm</keyword>
<dbReference type="PANTHER" id="PTHR47964">
    <property type="entry name" value="ATP-DEPENDENT DNA HELICASE HOMOLOG RECG, CHLOROPLASTIC"/>
    <property type="match status" value="1"/>
</dbReference>
<organism evidence="12 13">
    <name type="scientific">Vescimonas fastidiosa</name>
    <dbReference type="NCBI Taxonomy" id="2714353"/>
    <lineage>
        <taxon>Bacteria</taxon>
        <taxon>Bacillati</taxon>
        <taxon>Bacillota</taxon>
        <taxon>Clostridia</taxon>
        <taxon>Eubacteriales</taxon>
        <taxon>Oscillospiraceae</taxon>
        <taxon>Vescimonas</taxon>
    </lineage>
</organism>
<dbReference type="GO" id="GO:0003684">
    <property type="term" value="F:damaged DNA binding"/>
    <property type="evidence" value="ECO:0007669"/>
    <property type="project" value="InterPro"/>
</dbReference>
<dbReference type="Pfam" id="PF17757">
    <property type="entry name" value="UvrB_inter"/>
    <property type="match status" value="1"/>
</dbReference>
<protein>
    <recommendedName>
        <fullName evidence="9">Transcription-repair-coupling factor</fullName>
        <shortName evidence="9">TRCF</shortName>
        <ecNumber evidence="9">3.6.4.-</ecNumber>
    </recommendedName>
</protein>
<dbReference type="InterPro" id="IPR004576">
    <property type="entry name" value="Mfd"/>
</dbReference>
<evidence type="ECO:0000256" key="2">
    <source>
        <dbReference type="ARBA" id="ARBA00022741"/>
    </source>
</evidence>
<sequence length="1182" mass="131343">MNGLLQELLGLAEVEHIRRELESGCPSAVMTGLSPVHRVLLSAALSRAVKRPLVLVCADERECRRFAGDLEGLLGEPALWLPGREMHLRPETVGSRQWDYRRMAALHRMLVEKPPVILTTAEALCQRCIPPQVLSSAVRVLEPGQRYDPAQLCRDLADAGYTRCDQVEGPGQFALRGGILDVFSPEGEQPVRCDFFDDEIDALGRFDPGTQRRTENIDRAVLLPAAEVLPGCRPEAAEILEKAARRYEKKDETAQLCATLRADAAALQAGVIPGGGDRYMAAVYEEFSCPADYLPKGALVCISESGRVAEGLKQWLWQRHQDIVASEESGVLAGEFSRLQWDREELVHFLGGFPVCQMESLPTSRFLLEPKAMVQVAAKQLSVYGGSLETAVTDLTHYLTSGYRVLVLCGGRVRAENLQRLLRERKIPAALDFSGHAMPKKGQALIALGTLSAGSEYPGLQLAVLTEGQLTARVSGKEPRRKAAPKNDPTRQRLQSYADLTPGDLVVHQHHGIGRFVSMMRLPVDGVEKDYIKIAYAGSDCLYVPATQLDLVSKYIGTGEDTGHTKLNKLGGTEWAKTTHRAKAAAKDLAKGLIDLYARRQRLEGFAFSPDSPWQQEFEEAFPYTETDDQLRCIREIKSDMEQPRPMDRLLCGDVGYGKTEVALRAVMKCILDGKQAAILVPTTVLAQQHYATAVSRFRSFPVTVEVLSRFRSPKQVKEILERTAQGKVDLLIGTHKLLQKNVTFHDLGLLIIDEEQRFGVTAKEQLRQRSAQVDTLTLSATPIPRTLNMALSGIRDMSAIEEPPRDRQPVQTYVLEHDWGILAEAMRRELDRGGQVYYLHNRVENIEAAAGRIRQLLGDDVSIGIAHGKMSESQLSRVMQDMAEGDIQVLVCTTIIETGIDIPNVNTLIIEDADRMGLSQLHQIRGRIGRSPRRAYAYLTYRQGKILTEEAGKRLTAIREYVEFGSGFKIAMRDLEIRGAGNLLGAEQSGYMMSVGYDMYLKLLNDAVLEQQGKAAEIRPECSADLTVAAYIPEHYIPQPKQRMDLYRRIAAIRSVEDSRDILDELLDRFGDPPRAVTTLLEVALLRADAANVGICDISQKGNQLLFRFTDRVDPPSLLALCTMVSYKGRLLLHSGSQPYLSLYLKEKENALQAASVLTENLRLKQDEYTGSKPQTEGEKL</sequence>
<dbReference type="GO" id="GO:0005737">
    <property type="term" value="C:cytoplasm"/>
    <property type="evidence" value="ECO:0007669"/>
    <property type="project" value="UniProtKB-SubCell"/>
</dbReference>
<comment type="function">
    <text evidence="9">Couples transcription and DNA repair by recognizing RNA polymerase (RNAP) stalled at DNA lesions. Mediates ATP-dependent release of RNAP and its truncated transcript from the DNA, and recruitment of nucleotide excision repair machinery to the damaged site.</text>
</comment>
<dbReference type="HAMAP" id="MF_00969">
    <property type="entry name" value="TRCF"/>
    <property type="match status" value="1"/>
</dbReference>
<dbReference type="InterPro" id="IPR005118">
    <property type="entry name" value="TRCF_C"/>
</dbReference>
<comment type="similarity">
    <text evidence="9">In the C-terminal section; belongs to the helicase family. RecG subfamily.</text>
</comment>
<evidence type="ECO:0000256" key="5">
    <source>
        <dbReference type="ARBA" id="ARBA00022806"/>
    </source>
</evidence>
<dbReference type="Pfam" id="PF00270">
    <property type="entry name" value="DEAD"/>
    <property type="match status" value="1"/>
</dbReference>
<reference evidence="12" key="1">
    <citation type="submission" date="2020-09" db="EMBL/GenBank/DDBJ databases">
        <title>New species isolated from human feces.</title>
        <authorList>
            <person name="Kitahara M."/>
            <person name="Shigeno Y."/>
            <person name="Shime M."/>
            <person name="Matsumoto Y."/>
            <person name="Nakamura S."/>
            <person name="Motooka D."/>
            <person name="Fukuoka S."/>
            <person name="Nishikawa H."/>
            <person name="Benno Y."/>
        </authorList>
    </citation>
    <scope>NUCLEOTIDE SEQUENCE</scope>
    <source>
        <strain evidence="12">MM35</strain>
    </source>
</reference>
<dbReference type="SUPFAM" id="SSF143517">
    <property type="entry name" value="TRCF domain-like"/>
    <property type="match status" value="1"/>
</dbReference>
<dbReference type="Pfam" id="PF02559">
    <property type="entry name" value="CarD_TRCF_RID"/>
    <property type="match status" value="1"/>
</dbReference>
<evidence type="ECO:0000256" key="3">
    <source>
        <dbReference type="ARBA" id="ARBA00022763"/>
    </source>
</evidence>
<dbReference type="EC" id="3.6.4.-" evidence="9"/>
<dbReference type="RefSeq" id="WP_228738102.1">
    <property type="nucleotide sequence ID" value="NZ_AP023415.1"/>
</dbReference>
<keyword evidence="6 9" id="KW-0067">ATP-binding</keyword>
<evidence type="ECO:0000259" key="10">
    <source>
        <dbReference type="PROSITE" id="PS51192"/>
    </source>
</evidence>
<dbReference type="GO" id="GO:0005524">
    <property type="term" value="F:ATP binding"/>
    <property type="evidence" value="ECO:0007669"/>
    <property type="project" value="UniProtKB-UniRule"/>
</dbReference>
<dbReference type="Pfam" id="PF03461">
    <property type="entry name" value="TRCF"/>
    <property type="match status" value="1"/>
</dbReference>
<evidence type="ECO:0000256" key="6">
    <source>
        <dbReference type="ARBA" id="ARBA00022840"/>
    </source>
</evidence>
<dbReference type="PROSITE" id="PS51194">
    <property type="entry name" value="HELICASE_CTER"/>
    <property type="match status" value="1"/>
</dbReference>
<dbReference type="SMART" id="SM01058">
    <property type="entry name" value="CarD_TRCF"/>
    <property type="match status" value="1"/>
</dbReference>
<comment type="similarity">
    <text evidence="9">In the N-terminal section; belongs to the UvrB family.</text>
</comment>
<keyword evidence="5" id="KW-0347">Helicase</keyword>
<dbReference type="GO" id="GO:0016787">
    <property type="term" value="F:hydrolase activity"/>
    <property type="evidence" value="ECO:0007669"/>
    <property type="project" value="UniProtKB-KW"/>
</dbReference>
<dbReference type="SMART" id="SM00487">
    <property type="entry name" value="DEXDc"/>
    <property type="match status" value="1"/>
</dbReference>
<dbReference type="SMART" id="SM00982">
    <property type="entry name" value="TRCF"/>
    <property type="match status" value="1"/>
</dbReference>
<dbReference type="InterPro" id="IPR037235">
    <property type="entry name" value="TRCF-like_C_D7"/>
</dbReference>
<dbReference type="InterPro" id="IPR041471">
    <property type="entry name" value="UvrB_inter"/>
</dbReference>
<dbReference type="InterPro" id="IPR036101">
    <property type="entry name" value="CarD-like/TRCF_RID_sf"/>
</dbReference>
<dbReference type="Gene3D" id="3.40.50.11180">
    <property type="match status" value="1"/>
</dbReference>
<dbReference type="Pfam" id="PF00271">
    <property type="entry name" value="Helicase_C"/>
    <property type="match status" value="1"/>
</dbReference>
<feature type="domain" description="Helicase C-terminal" evidence="11">
    <location>
        <begin position="822"/>
        <end position="977"/>
    </location>
</feature>
<dbReference type="EMBL" id="AP023415">
    <property type="protein sequence ID" value="BCK79171.1"/>
    <property type="molecule type" value="Genomic_DNA"/>
</dbReference>
<keyword evidence="4 9" id="KW-0378">Hydrolase</keyword>
<dbReference type="Gene3D" id="3.90.1150.50">
    <property type="entry name" value="Transcription-repair-coupling factor, D7 domain"/>
    <property type="match status" value="1"/>
</dbReference>
<dbReference type="InterPro" id="IPR047112">
    <property type="entry name" value="RecG/Mfd"/>
</dbReference>
<dbReference type="InterPro" id="IPR003711">
    <property type="entry name" value="CarD-like/TRCF_RID"/>
</dbReference>
<dbReference type="GO" id="GO:0006355">
    <property type="term" value="P:regulation of DNA-templated transcription"/>
    <property type="evidence" value="ECO:0007669"/>
    <property type="project" value="UniProtKB-UniRule"/>
</dbReference>
<comment type="subcellular location">
    <subcellularLocation>
        <location evidence="9">Cytoplasm</location>
    </subcellularLocation>
</comment>
<dbReference type="Gene3D" id="3.30.2060.10">
    <property type="entry name" value="Penicillin-binding protein 1b domain"/>
    <property type="match status" value="1"/>
</dbReference>
<dbReference type="CDD" id="cd17991">
    <property type="entry name" value="DEXHc_TRCF"/>
    <property type="match status" value="1"/>
</dbReference>
<dbReference type="InterPro" id="IPR001650">
    <property type="entry name" value="Helicase_C-like"/>
</dbReference>
<keyword evidence="2 9" id="KW-0547">Nucleotide-binding</keyword>
<keyword evidence="8 9" id="KW-0234">DNA repair</keyword>
<dbReference type="Proteomes" id="UP000681343">
    <property type="component" value="Chromosome"/>
</dbReference>
<dbReference type="KEGG" id="vfa:MM35RIKEN_13630"/>
<dbReference type="NCBIfam" id="TIGR00580">
    <property type="entry name" value="mfd"/>
    <property type="match status" value="1"/>
</dbReference>